<gene>
    <name evidence="1" type="ordered locus">PTH_2580</name>
</gene>
<organism evidence="1 2">
    <name type="scientific">Pelotomaculum thermopropionicum (strain DSM 13744 / JCM 10971 / SI)</name>
    <dbReference type="NCBI Taxonomy" id="370438"/>
    <lineage>
        <taxon>Bacteria</taxon>
        <taxon>Bacillati</taxon>
        <taxon>Bacillota</taxon>
        <taxon>Clostridia</taxon>
        <taxon>Eubacteriales</taxon>
        <taxon>Desulfotomaculaceae</taxon>
        <taxon>Pelotomaculum</taxon>
    </lineage>
</organism>
<reference evidence="2" key="1">
    <citation type="journal article" date="2008" name="Genome Res.">
        <title>The genome of Pelotomaculum thermopropionicum reveals niche-associated evolution in anaerobic microbiota.</title>
        <authorList>
            <person name="Kosaka T."/>
            <person name="Kato S."/>
            <person name="Shimoyama T."/>
            <person name="Ishii S."/>
            <person name="Abe T."/>
            <person name="Watanabe K."/>
        </authorList>
    </citation>
    <scope>NUCLEOTIDE SEQUENCE [LARGE SCALE GENOMIC DNA]</scope>
    <source>
        <strain evidence="2">DSM 13744 / JCM 10971 / SI</strain>
    </source>
</reference>
<accession>A5CZ15</accession>
<dbReference type="EMBL" id="AP009389">
    <property type="protein sequence ID" value="BAF60762.1"/>
    <property type="molecule type" value="Genomic_DNA"/>
</dbReference>
<proteinExistence type="predicted"/>
<dbReference type="HOGENOM" id="CLU_2736479_0_0_9"/>
<protein>
    <submittedName>
        <fullName evidence="1">Uncharacterized protein</fullName>
    </submittedName>
</protein>
<dbReference type="KEGG" id="pth:PTH_2580"/>
<name>A5CZ15_PELTS</name>
<keyword evidence="2" id="KW-1185">Reference proteome</keyword>
<evidence type="ECO:0000313" key="1">
    <source>
        <dbReference type="EMBL" id="BAF60762.1"/>
    </source>
</evidence>
<dbReference type="Proteomes" id="UP000006556">
    <property type="component" value="Chromosome"/>
</dbReference>
<evidence type="ECO:0000313" key="2">
    <source>
        <dbReference type="Proteomes" id="UP000006556"/>
    </source>
</evidence>
<dbReference type="AlphaFoldDB" id="A5CZ15"/>
<sequence>MASYTTKSYNNSSMLDCSVREKKLNPNCSRLPLLGKGNHFFQPFGCYYLGIIIEKQKVIAIGMFNSKIIYF</sequence>